<evidence type="ECO:0000256" key="1">
    <source>
        <dbReference type="ARBA" id="ARBA00004141"/>
    </source>
</evidence>
<gene>
    <name evidence="7" type="ORF">ACFPOF_12430</name>
</gene>
<evidence type="ECO:0000256" key="4">
    <source>
        <dbReference type="ARBA" id="ARBA00023136"/>
    </source>
</evidence>
<feature type="transmembrane region" description="Helical" evidence="5">
    <location>
        <begin position="517"/>
        <end position="539"/>
    </location>
</feature>
<feature type="transmembrane region" description="Helical" evidence="5">
    <location>
        <begin position="20"/>
        <end position="43"/>
    </location>
</feature>
<evidence type="ECO:0000256" key="3">
    <source>
        <dbReference type="ARBA" id="ARBA00022989"/>
    </source>
</evidence>
<keyword evidence="3 5" id="KW-1133">Transmembrane helix</keyword>
<dbReference type="NCBIfam" id="TIGR03057">
    <property type="entry name" value="xxxLxxG_by_4"/>
    <property type="match status" value="1"/>
</dbReference>
<dbReference type="Proteomes" id="UP001596113">
    <property type="component" value="Unassembled WGS sequence"/>
</dbReference>
<keyword evidence="2 5" id="KW-0812">Transmembrane</keyword>
<organism evidence="7 8">
    <name type="scientific">Cohnella soli</name>
    <dbReference type="NCBI Taxonomy" id="425005"/>
    <lineage>
        <taxon>Bacteria</taxon>
        <taxon>Bacillati</taxon>
        <taxon>Bacillota</taxon>
        <taxon>Bacilli</taxon>
        <taxon>Bacillales</taxon>
        <taxon>Paenibacillaceae</taxon>
        <taxon>Cohnella</taxon>
    </lineage>
</organism>
<feature type="transmembrane region" description="Helical" evidence="5">
    <location>
        <begin position="545"/>
        <end position="564"/>
    </location>
</feature>
<evidence type="ECO:0000256" key="2">
    <source>
        <dbReference type="ARBA" id="ARBA00022692"/>
    </source>
</evidence>
<dbReference type="PANTHER" id="PTHR43077:SF5">
    <property type="entry name" value="PHAGE INFECTION PROTEIN"/>
    <property type="match status" value="1"/>
</dbReference>
<feature type="domain" description="ABC-2 type transporter transmembrane" evidence="6">
    <location>
        <begin position="459"/>
        <end position="650"/>
    </location>
</feature>
<dbReference type="Gene3D" id="3.40.1710.10">
    <property type="entry name" value="abc type-2 transporter like domain"/>
    <property type="match status" value="1"/>
</dbReference>
<accession>A0ABW0HQM1</accession>
<evidence type="ECO:0000313" key="8">
    <source>
        <dbReference type="Proteomes" id="UP001596113"/>
    </source>
</evidence>
<sequence length="675" mass="69751">MNGLKQYVKELAAIGRDPKLLIPMVAMLMIPIMYSGMFLGAFWNPYGHLDRLPVAVVDSDKGAESNGEAIHIGADFAKKLKEDPAFEYSFVSAEEARKGLEDHTYYMAIEIPADFSAKTATLTTAKPTQAEIIFLPNASSNYLASQIGKNAVEKMKNELGGEVTKAYAQAVLGQFKTLADGLGQASEGAGKLAKGADDATNGAQLLEQNLRKLADGAVTLNTGAGKLKAGADTLDRGAAELQKGAVALVGGLDRLSTGGEALKQGAAQAQSGVESLAAGLAKSSAGAGKLDEGAKALAAGLKQYMAAHPELADDAALKQLLAVSGQLAAGTGEAKVGQETLATGANQLQAGITKVAAGAEGLSSGLAQSSAGAGKLADGSKSLSDGASRLNGGLTELVGGIGGIADGSGKLNDGAKKMTDGLVKLKDGSGELSGKLADAADKTGSVQGDDVAADVFSKPVKLDVVDDGGVANYGTGFAPYFISMSFFVGALLLTVIYSTREPAATPKSGWSWFVGKLLTMVTIGTIQAIIADAILLFGIGLEVRSVPLLFLFSVLTSVTFMAIIQFLSASMQNPGRFVAIILLIFQLTSSGGTFPIELTPVWMQNISSWLPMTYTINGFRAVISSGRYSDMWSDAGVLLIYIAAFVLLSIAFYVLSYKRTFGKASDVKASAEITA</sequence>
<dbReference type="PANTHER" id="PTHR43077">
    <property type="entry name" value="TRANSPORT PERMEASE YVFS-RELATED"/>
    <property type="match status" value="1"/>
</dbReference>
<dbReference type="EMBL" id="JBHSMI010000023">
    <property type="protein sequence ID" value="MFC5403540.1"/>
    <property type="molecule type" value="Genomic_DNA"/>
</dbReference>
<name>A0ABW0HQM1_9BACL</name>
<feature type="domain" description="ABC-2 type transporter transmembrane" evidence="6">
    <location>
        <begin position="26"/>
        <end position="161"/>
    </location>
</feature>
<protein>
    <submittedName>
        <fullName evidence="7">YhgE/Pip family protein</fullName>
    </submittedName>
</protein>
<feature type="transmembrane region" description="Helical" evidence="5">
    <location>
        <begin position="576"/>
        <end position="596"/>
    </location>
</feature>
<evidence type="ECO:0000256" key="5">
    <source>
        <dbReference type="SAM" id="Phobius"/>
    </source>
</evidence>
<dbReference type="InterPro" id="IPR017501">
    <property type="entry name" value="Phage_infect_YhgE_C"/>
</dbReference>
<feature type="transmembrane region" description="Helical" evidence="5">
    <location>
        <begin position="635"/>
        <end position="655"/>
    </location>
</feature>
<dbReference type="InterPro" id="IPR051328">
    <property type="entry name" value="T7SS_ABC-Transporter"/>
</dbReference>
<dbReference type="Gene3D" id="1.10.287.950">
    <property type="entry name" value="Methyl-accepting chemotaxis protein"/>
    <property type="match status" value="1"/>
</dbReference>
<dbReference type="Pfam" id="PF12698">
    <property type="entry name" value="ABC2_membrane_3"/>
    <property type="match status" value="2"/>
</dbReference>
<dbReference type="NCBIfam" id="TIGR03061">
    <property type="entry name" value="pip_yhgE_Nterm"/>
    <property type="match status" value="1"/>
</dbReference>
<evidence type="ECO:0000259" key="6">
    <source>
        <dbReference type="Pfam" id="PF12698"/>
    </source>
</evidence>
<keyword evidence="8" id="KW-1185">Reference proteome</keyword>
<dbReference type="InterPro" id="IPR017500">
    <property type="entry name" value="Phage_infect_YhgE_N"/>
</dbReference>
<feature type="transmembrane region" description="Helical" evidence="5">
    <location>
        <begin position="477"/>
        <end position="497"/>
    </location>
</feature>
<dbReference type="RefSeq" id="WP_378132980.1">
    <property type="nucleotide sequence ID" value="NZ_JBHSMI010000023.1"/>
</dbReference>
<evidence type="ECO:0000313" key="7">
    <source>
        <dbReference type="EMBL" id="MFC5403540.1"/>
    </source>
</evidence>
<dbReference type="NCBIfam" id="TIGR03062">
    <property type="entry name" value="pip_yhgE_Cterm"/>
    <property type="match status" value="1"/>
</dbReference>
<keyword evidence="4 5" id="KW-0472">Membrane</keyword>
<dbReference type="InterPro" id="IPR013525">
    <property type="entry name" value="ABC2_TM"/>
</dbReference>
<dbReference type="InterPro" id="IPR023908">
    <property type="entry name" value="xxxLxxG_rpt"/>
</dbReference>
<comment type="caution">
    <text evidence="7">The sequence shown here is derived from an EMBL/GenBank/DDBJ whole genome shotgun (WGS) entry which is preliminary data.</text>
</comment>
<proteinExistence type="predicted"/>
<reference evidence="8" key="1">
    <citation type="journal article" date="2019" name="Int. J. Syst. Evol. Microbiol.">
        <title>The Global Catalogue of Microorganisms (GCM) 10K type strain sequencing project: providing services to taxonomists for standard genome sequencing and annotation.</title>
        <authorList>
            <consortium name="The Broad Institute Genomics Platform"/>
            <consortium name="The Broad Institute Genome Sequencing Center for Infectious Disease"/>
            <person name="Wu L."/>
            <person name="Ma J."/>
        </authorList>
    </citation>
    <scope>NUCLEOTIDE SEQUENCE [LARGE SCALE GENOMIC DNA]</scope>
    <source>
        <strain evidence="8">CGMCC 1.18575</strain>
    </source>
</reference>
<comment type="subcellular location">
    <subcellularLocation>
        <location evidence="1">Membrane</location>
        <topology evidence="1">Multi-pass membrane protein</topology>
    </subcellularLocation>
</comment>